<keyword evidence="1" id="KW-1133">Transmembrane helix</keyword>
<reference evidence="2 3" key="1">
    <citation type="submission" date="2023-12" db="EMBL/GenBank/DDBJ databases">
        <title>Novel species of the genus Arcicella isolated from rivers.</title>
        <authorList>
            <person name="Lu H."/>
        </authorList>
    </citation>
    <scope>NUCLEOTIDE SEQUENCE [LARGE SCALE GENOMIC DNA]</scope>
    <source>
        <strain evidence="2 3">DC2W</strain>
    </source>
</reference>
<gene>
    <name evidence="2" type="ORF">VB776_21725</name>
</gene>
<name>A0ABU5SAT9_9BACT</name>
<feature type="non-terminal residue" evidence="2">
    <location>
        <position position="96"/>
    </location>
</feature>
<feature type="transmembrane region" description="Helical" evidence="1">
    <location>
        <begin position="7"/>
        <end position="27"/>
    </location>
</feature>
<accession>A0ABU5SAT9</accession>
<organism evidence="2 3">
    <name type="scientific">Arcicella gelida</name>
    <dbReference type="NCBI Taxonomy" id="2984195"/>
    <lineage>
        <taxon>Bacteria</taxon>
        <taxon>Pseudomonadati</taxon>
        <taxon>Bacteroidota</taxon>
        <taxon>Cytophagia</taxon>
        <taxon>Cytophagales</taxon>
        <taxon>Flectobacillaceae</taxon>
        <taxon>Arcicella</taxon>
    </lineage>
</organism>
<keyword evidence="1" id="KW-0472">Membrane</keyword>
<evidence type="ECO:0000313" key="2">
    <source>
        <dbReference type="EMBL" id="MEA5405575.1"/>
    </source>
</evidence>
<dbReference type="EMBL" id="JAYGIL010000039">
    <property type="protein sequence ID" value="MEA5405575.1"/>
    <property type="molecule type" value="Genomic_DNA"/>
</dbReference>
<sequence>MKKIYSILYWVGYCVLSLLMNACYGDFLEIEPNRKLAVPSTLKDLDALMDNTTLLNANALLIMGELGTDDYYLNETDWNSLTNPYQKNGYVWAKDI</sequence>
<keyword evidence="3" id="KW-1185">Reference proteome</keyword>
<evidence type="ECO:0000256" key="1">
    <source>
        <dbReference type="SAM" id="Phobius"/>
    </source>
</evidence>
<proteinExistence type="predicted"/>
<comment type="caution">
    <text evidence="2">The sequence shown here is derived from an EMBL/GenBank/DDBJ whole genome shotgun (WGS) entry which is preliminary data.</text>
</comment>
<dbReference type="RefSeq" id="WP_323698980.1">
    <property type="nucleotide sequence ID" value="NZ_JAYGIL010000039.1"/>
</dbReference>
<protein>
    <recommendedName>
        <fullName evidence="4">RagB/SusD family nutrient uptake outer membrane protein</fullName>
    </recommendedName>
</protein>
<dbReference type="Proteomes" id="UP001303899">
    <property type="component" value="Unassembled WGS sequence"/>
</dbReference>
<evidence type="ECO:0008006" key="4">
    <source>
        <dbReference type="Google" id="ProtNLM"/>
    </source>
</evidence>
<keyword evidence="1" id="KW-0812">Transmembrane</keyword>
<evidence type="ECO:0000313" key="3">
    <source>
        <dbReference type="Proteomes" id="UP001303899"/>
    </source>
</evidence>